<dbReference type="SUPFAM" id="SSF57667">
    <property type="entry name" value="beta-beta-alpha zinc fingers"/>
    <property type="match status" value="1"/>
</dbReference>
<evidence type="ECO:0000313" key="9">
    <source>
        <dbReference type="Proteomes" id="UP001362999"/>
    </source>
</evidence>
<keyword evidence="4" id="KW-0862">Zinc</keyword>
<keyword evidence="3 5" id="KW-0863">Zinc-finger</keyword>
<dbReference type="InterPro" id="IPR013087">
    <property type="entry name" value="Znf_C2H2_type"/>
</dbReference>
<dbReference type="EMBL" id="JAWWNJ010000133">
    <property type="protein sequence ID" value="KAK6985041.1"/>
    <property type="molecule type" value="Genomic_DNA"/>
</dbReference>
<keyword evidence="9" id="KW-1185">Reference proteome</keyword>
<sequence>MAMAPQYLTQSIDGPAPAGPKNAAMTIPVPVPNLIKKSRGRHVPVGASAGTGEGGSGSGGGKGKGGKGGGGEQERAFVCEVAGCGKGFVRGEHLKRHPFASPSVPRLVPLRVFIISGFRILSTIPFPTLTSETFTPIESKLEESILSVHPFKQAVLVQPPLPPCTVLLPVSSCTHHHPRSLPFLSLLYST</sequence>
<reference evidence="8 9" key="1">
    <citation type="journal article" date="2024" name="J Genomics">
        <title>Draft genome sequencing and assembly of Favolaschia claudopus CIRM-BRFM 2984 isolated from oak limbs.</title>
        <authorList>
            <person name="Navarro D."/>
            <person name="Drula E."/>
            <person name="Chaduli D."/>
            <person name="Cazenave R."/>
            <person name="Ahrendt S."/>
            <person name="Wang J."/>
            <person name="Lipzen A."/>
            <person name="Daum C."/>
            <person name="Barry K."/>
            <person name="Grigoriev I.V."/>
            <person name="Favel A."/>
            <person name="Rosso M.N."/>
            <person name="Martin F."/>
        </authorList>
    </citation>
    <scope>NUCLEOTIDE SEQUENCE [LARGE SCALE GENOMIC DNA]</scope>
    <source>
        <strain evidence="8 9">CIRM-BRFM 2984</strain>
    </source>
</reference>
<organism evidence="8 9">
    <name type="scientific">Favolaschia claudopus</name>
    <dbReference type="NCBI Taxonomy" id="2862362"/>
    <lineage>
        <taxon>Eukaryota</taxon>
        <taxon>Fungi</taxon>
        <taxon>Dikarya</taxon>
        <taxon>Basidiomycota</taxon>
        <taxon>Agaricomycotina</taxon>
        <taxon>Agaricomycetes</taxon>
        <taxon>Agaricomycetidae</taxon>
        <taxon>Agaricales</taxon>
        <taxon>Marasmiineae</taxon>
        <taxon>Mycenaceae</taxon>
        <taxon>Favolaschia</taxon>
    </lineage>
</organism>
<proteinExistence type="predicted"/>
<keyword evidence="2" id="KW-0677">Repeat</keyword>
<dbReference type="Proteomes" id="UP001362999">
    <property type="component" value="Unassembled WGS sequence"/>
</dbReference>
<comment type="caution">
    <text evidence="8">The sequence shown here is derived from an EMBL/GenBank/DDBJ whole genome shotgun (WGS) entry which is preliminary data.</text>
</comment>
<dbReference type="GO" id="GO:0008270">
    <property type="term" value="F:zinc ion binding"/>
    <property type="evidence" value="ECO:0007669"/>
    <property type="project" value="UniProtKB-KW"/>
</dbReference>
<protein>
    <recommendedName>
        <fullName evidence="7">C2H2-type domain-containing protein</fullName>
    </recommendedName>
</protein>
<dbReference type="FunFam" id="3.30.160.60:FF:000125">
    <property type="entry name" value="Putative zinc finger protein 143"/>
    <property type="match status" value="1"/>
</dbReference>
<feature type="domain" description="C2H2-type" evidence="7">
    <location>
        <begin position="77"/>
        <end position="97"/>
    </location>
</feature>
<dbReference type="AlphaFoldDB" id="A0AAV9ZLF1"/>
<dbReference type="Gene3D" id="3.30.160.60">
    <property type="entry name" value="Classic Zinc Finger"/>
    <property type="match status" value="1"/>
</dbReference>
<feature type="region of interest" description="Disordered" evidence="6">
    <location>
        <begin position="38"/>
        <end position="72"/>
    </location>
</feature>
<keyword evidence="1" id="KW-0479">Metal-binding</keyword>
<dbReference type="InterPro" id="IPR036236">
    <property type="entry name" value="Znf_C2H2_sf"/>
</dbReference>
<evidence type="ECO:0000259" key="7">
    <source>
        <dbReference type="PROSITE" id="PS50157"/>
    </source>
</evidence>
<evidence type="ECO:0000256" key="6">
    <source>
        <dbReference type="SAM" id="MobiDB-lite"/>
    </source>
</evidence>
<accession>A0AAV9ZLF1</accession>
<feature type="compositionally biased region" description="Gly residues" evidence="6">
    <location>
        <begin position="49"/>
        <end position="71"/>
    </location>
</feature>
<name>A0AAV9ZLF1_9AGAR</name>
<evidence type="ECO:0000256" key="5">
    <source>
        <dbReference type="PROSITE-ProRule" id="PRU00042"/>
    </source>
</evidence>
<dbReference type="GO" id="GO:0000978">
    <property type="term" value="F:RNA polymerase II cis-regulatory region sequence-specific DNA binding"/>
    <property type="evidence" value="ECO:0007669"/>
    <property type="project" value="UniProtKB-ARBA"/>
</dbReference>
<dbReference type="GO" id="GO:0000981">
    <property type="term" value="F:DNA-binding transcription factor activity, RNA polymerase II-specific"/>
    <property type="evidence" value="ECO:0007669"/>
    <property type="project" value="UniProtKB-ARBA"/>
</dbReference>
<dbReference type="PROSITE" id="PS50157">
    <property type="entry name" value="ZINC_FINGER_C2H2_2"/>
    <property type="match status" value="1"/>
</dbReference>
<evidence type="ECO:0000313" key="8">
    <source>
        <dbReference type="EMBL" id="KAK6985041.1"/>
    </source>
</evidence>
<evidence type="ECO:0000256" key="3">
    <source>
        <dbReference type="ARBA" id="ARBA00022771"/>
    </source>
</evidence>
<feature type="region of interest" description="Disordered" evidence="6">
    <location>
        <begin position="1"/>
        <end position="24"/>
    </location>
</feature>
<evidence type="ECO:0000256" key="1">
    <source>
        <dbReference type="ARBA" id="ARBA00022723"/>
    </source>
</evidence>
<evidence type="ECO:0000256" key="2">
    <source>
        <dbReference type="ARBA" id="ARBA00022737"/>
    </source>
</evidence>
<evidence type="ECO:0000256" key="4">
    <source>
        <dbReference type="ARBA" id="ARBA00022833"/>
    </source>
</evidence>
<gene>
    <name evidence="8" type="ORF">R3P38DRAFT_3102727</name>
</gene>